<organism evidence="2 3">
    <name type="scientific">Edwardsiella anguillarum</name>
    <dbReference type="NCBI Taxonomy" id="1821960"/>
    <lineage>
        <taxon>Bacteria</taxon>
        <taxon>Pseudomonadati</taxon>
        <taxon>Pseudomonadota</taxon>
        <taxon>Gammaproteobacteria</taxon>
        <taxon>Enterobacterales</taxon>
        <taxon>Hafniaceae</taxon>
        <taxon>Edwardsiella</taxon>
    </lineage>
</organism>
<name>A0ABY8SLF4_9GAMM</name>
<dbReference type="InterPro" id="IPR053853">
    <property type="entry name" value="FitA-like_RHH"/>
</dbReference>
<dbReference type="Proteomes" id="UP001238370">
    <property type="component" value="Plasmid unnamed7"/>
</dbReference>
<feature type="domain" description="Antitoxin FitA-like ribbon-helix-helix" evidence="1">
    <location>
        <begin position="5"/>
        <end position="37"/>
    </location>
</feature>
<keyword evidence="3" id="KW-1185">Reference proteome</keyword>
<reference evidence="2 3" key="1">
    <citation type="submission" date="2022-03" db="EMBL/GenBank/DDBJ databases">
        <title>Survey of Intraspecific Variation of Edwardsiella anguillarum Isolates from Non-Anguillid Fish Host Originating from Varied Geographic Locations.</title>
        <authorList>
            <person name="Armwood A.R."/>
            <person name="Woodyard E."/>
            <person name="Waldbieser G.C."/>
            <person name="Camus A.C."/>
            <person name="Divya D."/>
            <person name="Tekedar H."/>
            <person name="Soto E."/>
            <person name="Stein C."/>
            <person name="Ucko M."/>
            <person name="Ware C."/>
            <person name="Griffin M.J."/>
        </authorList>
    </citation>
    <scope>NUCLEOTIDE SEQUENCE [LARGE SCALE GENOMIC DNA]</scope>
    <source>
        <strain evidence="2 3">R18-35-2</strain>
        <plasmid evidence="2 3">unnamed7</plasmid>
    </source>
</reference>
<dbReference type="SUPFAM" id="SSF47598">
    <property type="entry name" value="Ribbon-helix-helix"/>
    <property type="match status" value="1"/>
</dbReference>
<geneLocation type="plasmid" evidence="2 3">
    <name>unnamed7</name>
</geneLocation>
<dbReference type="InterPro" id="IPR010985">
    <property type="entry name" value="Ribbon_hlx_hlx"/>
</dbReference>
<keyword evidence="2" id="KW-0614">Plasmid</keyword>
<evidence type="ECO:0000313" key="3">
    <source>
        <dbReference type="Proteomes" id="UP001238370"/>
    </source>
</evidence>
<dbReference type="RefSeq" id="WP_283292431.1">
    <property type="nucleotide sequence ID" value="NZ_CP094303.1"/>
</dbReference>
<dbReference type="Pfam" id="PF22513">
    <property type="entry name" value="FitA-like_RHH"/>
    <property type="match status" value="1"/>
</dbReference>
<dbReference type="InterPro" id="IPR010982">
    <property type="entry name" value="Lambda_DNA-bd_dom_sf"/>
</dbReference>
<proteinExistence type="predicted"/>
<sequence>MAKIQARNVDDALFQRIEQSAMRNERSLEGEVRIALAKQYPAMPTVEITLSSREQWQKDCGRRLQAALDRLSSDGFFSDSSHNGQTQIADWVRIARRLDISPGVLMDCIEGITELPHDLAARIERQFSVNAEWLMTGEGMMFPMVILGTGSSVSWEAFFLPDDDVHYLFELIHITGGNDDGALLILRQNEQSGIVTMGYVVSSTFSLGARMGSGGYGALKRFLVFLNTRCRDLVMNAYVFEPPEPDVDSCTAMGQHHSIWFRNANWRSPSRWLQQILNGEDPGEWFSGGWSSVLDEIVAARRDSESVRLAETGH</sequence>
<evidence type="ECO:0000259" key="1">
    <source>
        <dbReference type="Pfam" id="PF22513"/>
    </source>
</evidence>
<dbReference type="EMBL" id="CP094303">
    <property type="protein sequence ID" value="WHP85913.1"/>
    <property type="molecule type" value="Genomic_DNA"/>
</dbReference>
<gene>
    <name evidence="2" type="ORF">MQ095_19940</name>
</gene>
<evidence type="ECO:0000313" key="2">
    <source>
        <dbReference type="EMBL" id="WHP85913.1"/>
    </source>
</evidence>
<accession>A0ABY8SLF4</accession>
<protein>
    <recommendedName>
        <fullName evidence="1">Antitoxin FitA-like ribbon-helix-helix domain-containing protein</fullName>
    </recommendedName>
</protein>
<dbReference type="Gene3D" id="1.10.260.40">
    <property type="entry name" value="lambda repressor-like DNA-binding domains"/>
    <property type="match status" value="1"/>
</dbReference>